<evidence type="ECO:0000313" key="14">
    <source>
        <dbReference type="EMBL" id="CAE0722156.1"/>
    </source>
</evidence>
<dbReference type="InterPro" id="IPR002054">
    <property type="entry name" value="DNA-dir_DNA_pol_X"/>
</dbReference>
<dbReference type="Pfam" id="PF14792">
    <property type="entry name" value="DNA_pol_B_palm"/>
    <property type="match status" value="1"/>
</dbReference>
<evidence type="ECO:0000256" key="11">
    <source>
        <dbReference type="PIRSR" id="PIRSR622312-50"/>
    </source>
</evidence>
<dbReference type="Pfam" id="PF10391">
    <property type="entry name" value="DNA_pol_lambd_f"/>
    <property type="match status" value="1"/>
</dbReference>
<dbReference type="PANTHER" id="PTHR11276:SF28">
    <property type="entry name" value="DNA POLYMERASE LAMBDA"/>
    <property type="match status" value="1"/>
</dbReference>
<evidence type="ECO:0000256" key="9">
    <source>
        <dbReference type="ARBA" id="ARBA00023204"/>
    </source>
</evidence>
<protein>
    <recommendedName>
        <fullName evidence="12">DNA polymerase</fullName>
        <ecNumber evidence="12">2.7.7.7</ecNumber>
    </recommendedName>
</protein>
<keyword evidence="6 12" id="KW-0227">DNA damage</keyword>
<dbReference type="InterPro" id="IPR018944">
    <property type="entry name" value="DNA_pol_lambd_fingers_domain"/>
</dbReference>
<dbReference type="PROSITE" id="PS00522">
    <property type="entry name" value="DNA_POLYMERASE_X"/>
    <property type="match status" value="1"/>
</dbReference>
<dbReference type="SMART" id="SM00483">
    <property type="entry name" value="POLXc"/>
    <property type="match status" value="1"/>
</dbReference>
<keyword evidence="12" id="KW-0539">Nucleus</keyword>
<evidence type="ECO:0000256" key="10">
    <source>
        <dbReference type="ARBA" id="ARBA00049244"/>
    </source>
</evidence>
<dbReference type="PRINTS" id="PR00870">
    <property type="entry name" value="DNAPOLXBETA"/>
</dbReference>
<name>A0A7S4AP53_9STRA</name>
<gene>
    <name evidence="14" type="ORF">PAUS00366_LOCUS14911</name>
</gene>
<evidence type="ECO:0000256" key="12">
    <source>
        <dbReference type="RuleBase" id="RU366014"/>
    </source>
</evidence>
<keyword evidence="4 12" id="KW-0548">Nucleotidyltransferase</keyword>
<evidence type="ECO:0000256" key="1">
    <source>
        <dbReference type="ARBA" id="ARBA00008323"/>
    </source>
</evidence>
<dbReference type="GO" id="GO:0003887">
    <property type="term" value="F:DNA-directed DNA polymerase activity"/>
    <property type="evidence" value="ECO:0007669"/>
    <property type="project" value="UniProtKB-UniRule"/>
</dbReference>
<dbReference type="InterPro" id="IPR028207">
    <property type="entry name" value="DNA_pol_B_palm_palm"/>
</dbReference>
<dbReference type="GO" id="GO:0006303">
    <property type="term" value="P:double-strand break repair via nonhomologous end joining"/>
    <property type="evidence" value="ECO:0007669"/>
    <property type="project" value="TreeGrafter"/>
</dbReference>
<feature type="active site" description="Nucleophile; Schiff-base intermediate with DNA; for 5'-dRP lyase activity" evidence="11">
    <location>
        <position position="51"/>
    </location>
</feature>
<keyword evidence="2" id="KW-0237">DNA synthesis</keyword>
<keyword evidence="8" id="KW-0238">DNA-binding</keyword>
<evidence type="ECO:0000259" key="13">
    <source>
        <dbReference type="SMART" id="SM00483"/>
    </source>
</evidence>
<keyword evidence="3 12" id="KW-0808">Transferase</keyword>
<dbReference type="CDD" id="cd00141">
    <property type="entry name" value="NT_POLXc"/>
    <property type="match status" value="1"/>
</dbReference>
<dbReference type="Gene3D" id="3.30.210.10">
    <property type="entry name" value="DNA polymerase, thumb domain"/>
    <property type="match status" value="1"/>
</dbReference>
<dbReference type="SUPFAM" id="SSF47802">
    <property type="entry name" value="DNA polymerase beta, N-terminal domain-like"/>
    <property type="match status" value="1"/>
</dbReference>
<evidence type="ECO:0000256" key="8">
    <source>
        <dbReference type="ARBA" id="ARBA00023125"/>
    </source>
</evidence>
<evidence type="ECO:0000256" key="5">
    <source>
        <dbReference type="ARBA" id="ARBA00022705"/>
    </source>
</evidence>
<comment type="subcellular location">
    <subcellularLocation>
        <location evidence="12">Nucleus</location>
    </subcellularLocation>
</comment>
<comment type="catalytic activity">
    <reaction evidence="10 12">
        <text>DNA(n) + a 2'-deoxyribonucleoside 5'-triphosphate = DNA(n+1) + diphosphate</text>
        <dbReference type="Rhea" id="RHEA:22508"/>
        <dbReference type="Rhea" id="RHEA-COMP:17339"/>
        <dbReference type="Rhea" id="RHEA-COMP:17340"/>
        <dbReference type="ChEBI" id="CHEBI:33019"/>
        <dbReference type="ChEBI" id="CHEBI:61560"/>
        <dbReference type="ChEBI" id="CHEBI:173112"/>
        <dbReference type="EC" id="2.7.7.7"/>
    </reaction>
</comment>
<evidence type="ECO:0000256" key="3">
    <source>
        <dbReference type="ARBA" id="ARBA00022679"/>
    </source>
</evidence>
<evidence type="ECO:0000256" key="6">
    <source>
        <dbReference type="ARBA" id="ARBA00022763"/>
    </source>
</evidence>
<dbReference type="InterPro" id="IPR019843">
    <property type="entry name" value="DNA_pol-X_BS"/>
</dbReference>
<dbReference type="Gene3D" id="1.10.150.20">
    <property type="entry name" value="5' to 3' exonuclease, C-terminal subdomain"/>
    <property type="match status" value="1"/>
</dbReference>
<sequence>MPLLPDDQWKSYCFRIVAGRLLELDFEVDNDFETQRRLRAIKGFGKSVCEKIQECIDYGTITRINEFESDEQRQAMKKMKDIWGVGPVKARELIGLGHKTIIDVRDAICQNQISFVRNQLVGVDCYEDILERMSRSEAEKIGEMVRLVAERLFPGMEAHIMGSYRRGKDDCGDVDILLCHPDHVDTIPTSALGQIVDALWNEGKISMHLTFLVGMTTGCHYTDYEKASRYVPKAAWERAMIQSKRTEYEFYMGCLNSPIKDHVRRRVDIKFYPYRERAFAMLYFTGNGYFNRSLRLWATRVFNSKLTEHGLFDRGDETTRVFEASTEREIFNFLGLVYREPHERHYWDSLEPVKTSLKPDLTLTASEFKKDREHQWID</sequence>
<reference evidence="14" key="1">
    <citation type="submission" date="2021-01" db="EMBL/GenBank/DDBJ databases">
        <authorList>
            <person name="Corre E."/>
            <person name="Pelletier E."/>
            <person name="Niang G."/>
            <person name="Scheremetjew M."/>
            <person name="Finn R."/>
            <person name="Kale V."/>
            <person name="Holt S."/>
            <person name="Cochrane G."/>
            <person name="Meng A."/>
            <person name="Brown T."/>
            <person name="Cohen L."/>
        </authorList>
    </citation>
    <scope>NUCLEOTIDE SEQUENCE</scope>
    <source>
        <strain evidence="14">10249 10 AB</strain>
    </source>
</reference>
<evidence type="ECO:0000256" key="2">
    <source>
        <dbReference type="ARBA" id="ARBA00022634"/>
    </source>
</evidence>
<dbReference type="InterPro" id="IPR037160">
    <property type="entry name" value="DNA_Pol_thumb_sf"/>
</dbReference>
<dbReference type="InterPro" id="IPR022312">
    <property type="entry name" value="DNA_pol_X"/>
</dbReference>
<dbReference type="PANTHER" id="PTHR11276">
    <property type="entry name" value="DNA POLYMERASE TYPE-X FAMILY MEMBER"/>
    <property type="match status" value="1"/>
</dbReference>
<dbReference type="GO" id="GO:0005634">
    <property type="term" value="C:nucleus"/>
    <property type="evidence" value="ECO:0007669"/>
    <property type="project" value="UniProtKB-SubCell"/>
</dbReference>
<dbReference type="SUPFAM" id="SSF81585">
    <property type="entry name" value="PsbU/PolX domain-like"/>
    <property type="match status" value="1"/>
</dbReference>
<organism evidence="14">
    <name type="scientific">Pseudo-nitzschia australis</name>
    <dbReference type="NCBI Taxonomy" id="44445"/>
    <lineage>
        <taxon>Eukaryota</taxon>
        <taxon>Sar</taxon>
        <taxon>Stramenopiles</taxon>
        <taxon>Ochrophyta</taxon>
        <taxon>Bacillariophyta</taxon>
        <taxon>Bacillariophyceae</taxon>
        <taxon>Bacillariophycidae</taxon>
        <taxon>Bacillariales</taxon>
        <taxon>Bacillariaceae</taxon>
        <taxon>Pseudo-nitzschia</taxon>
    </lineage>
</organism>
<dbReference type="InterPro" id="IPR002008">
    <property type="entry name" value="DNA_pol_X_beta-like"/>
</dbReference>
<proteinExistence type="inferred from homology"/>
<dbReference type="GO" id="GO:0046872">
    <property type="term" value="F:metal ion binding"/>
    <property type="evidence" value="ECO:0007669"/>
    <property type="project" value="UniProtKB-UniRule"/>
</dbReference>
<dbReference type="Gene3D" id="1.10.150.110">
    <property type="entry name" value="DNA polymerase beta, N-terminal domain-like"/>
    <property type="match status" value="1"/>
</dbReference>
<dbReference type="Pfam" id="PF14791">
    <property type="entry name" value="DNA_pol_B_thumb"/>
    <property type="match status" value="1"/>
</dbReference>
<keyword evidence="5" id="KW-0235">DNA replication</keyword>
<keyword evidence="7 12" id="KW-0239">DNA-directed DNA polymerase</keyword>
<keyword evidence="9 12" id="KW-0234">DNA repair</keyword>
<dbReference type="InterPro" id="IPR029398">
    <property type="entry name" value="PolB_thumb"/>
</dbReference>
<evidence type="ECO:0000256" key="7">
    <source>
        <dbReference type="ARBA" id="ARBA00022932"/>
    </source>
</evidence>
<dbReference type="GO" id="GO:0003677">
    <property type="term" value="F:DNA binding"/>
    <property type="evidence" value="ECO:0007669"/>
    <property type="project" value="UniProtKB-UniRule"/>
</dbReference>
<dbReference type="SUPFAM" id="SSF81301">
    <property type="entry name" value="Nucleotidyltransferase"/>
    <property type="match status" value="1"/>
</dbReference>
<dbReference type="AlphaFoldDB" id="A0A7S4AP53"/>
<accession>A0A7S4AP53</accession>
<dbReference type="EC" id="2.7.7.7" evidence="12"/>
<comment type="function">
    <text evidence="12">DNA polymerase that functions in several pathways of DNA repair. Involved in base excision repair (BER) responsible for repair of lesions that give rise to abasic (AP) sites in DNA. Also contributes to DNA double-strand break repair by non-homologous end joining and homologous recombination. Has both template-dependent and template-independent (terminal transferase) DNA polymerase activities. Has also a 5'-deoxyribose-5-phosphate lyase (dRP lyase) activity.</text>
</comment>
<dbReference type="Gene3D" id="3.30.460.10">
    <property type="entry name" value="Beta Polymerase, domain 2"/>
    <property type="match status" value="1"/>
</dbReference>
<evidence type="ECO:0000256" key="4">
    <source>
        <dbReference type="ARBA" id="ARBA00022695"/>
    </source>
</evidence>
<dbReference type="EMBL" id="HBIX01021199">
    <property type="protein sequence ID" value="CAE0722156.1"/>
    <property type="molecule type" value="Transcribed_RNA"/>
</dbReference>
<feature type="domain" description="DNA-directed DNA polymerase X" evidence="13">
    <location>
        <begin position="12"/>
        <end position="345"/>
    </location>
</feature>
<dbReference type="PRINTS" id="PR00869">
    <property type="entry name" value="DNAPOLX"/>
</dbReference>
<dbReference type="InterPro" id="IPR043519">
    <property type="entry name" value="NT_sf"/>
</dbReference>
<dbReference type="InterPro" id="IPR027421">
    <property type="entry name" value="DNA_pol_lamdba_lyase_dom_sf"/>
</dbReference>
<comment type="similarity">
    <text evidence="1 12">Belongs to the DNA polymerase type-X family.</text>
</comment>
<dbReference type="GO" id="GO:0006260">
    <property type="term" value="P:DNA replication"/>
    <property type="evidence" value="ECO:0007669"/>
    <property type="project" value="UniProtKB-KW"/>
</dbReference>